<evidence type="ECO:0000256" key="1">
    <source>
        <dbReference type="SAM" id="Phobius"/>
    </source>
</evidence>
<organism evidence="2 3">
    <name type="scientific">Antiquaquibacter soli</name>
    <dbReference type="NCBI Taxonomy" id="3064523"/>
    <lineage>
        <taxon>Bacteria</taxon>
        <taxon>Bacillati</taxon>
        <taxon>Actinomycetota</taxon>
        <taxon>Actinomycetes</taxon>
        <taxon>Micrococcales</taxon>
        <taxon>Microbacteriaceae</taxon>
        <taxon>Antiquaquibacter</taxon>
    </lineage>
</organism>
<protein>
    <recommendedName>
        <fullName evidence="4">DUF3558 domain-containing protein</fullName>
    </recommendedName>
</protein>
<comment type="caution">
    <text evidence="2">The sequence shown here is derived from an EMBL/GenBank/DDBJ whole genome shotgun (WGS) entry which is preliminary data.</text>
</comment>
<feature type="transmembrane region" description="Helical" evidence="1">
    <location>
        <begin position="20"/>
        <end position="45"/>
    </location>
</feature>
<keyword evidence="1" id="KW-0812">Transmembrane</keyword>
<dbReference type="EMBL" id="JAUQUB010000001">
    <property type="protein sequence ID" value="MDO7881684.1"/>
    <property type="molecule type" value="Genomic_DNA"/>
</dbReference>
<evidence type="ECO:0008006" key="4">
    <source>
        <dbReference type="Google" id="ProtNLM"/>
    </source>
</evidence>
<name>A0ABT9BL10_9MICO</name>
<proteinExistence type="predicted"/>
<reference evidence="2 3" key="1">
    <citation type="submission" date="2023-07" db="EMBL/GenBank/DDBJ databases">
        <title>Protaetiibacter sp. nov WY-16 isolated from soil.</title>
        <authorList>
            <person name="Liu B."/>
            <person name="Wan Y."/>
        </authorList>
    </citation>
    <scope>NUCLEOTIDE SEQUENCE [LARGE SCALE GENOMIC DNA]</scope>
    <source>
        <strain evidence="2 3">WY-16</strain>
    </source>
</reference>
<sequence length="267" mass="27559">MTNPQPVPAGTGPSDGGRDILAILLIALAAGVALIVGLVLVLVAFAPKPTESFSYDFPEAECGQPCLGLDNVRVAAGTAAEVAALGAALGPVDSSVSSVEDWEAEATEDFYLAGGSPQACVFAISRAPIAPQSQSTGYYDESVLDVLSATGAVTVTQVARLSDRGLDSGRYPGMIRGALNRCPSYTVEKDDGTVEEVDVTPLPIDLDIPGVETVAWTENRPSDVSVVIDLHYANVAVRTEATGSSIDVAALTELARATAERLVVLGE</sequence>
<gene>
    <name evidence="2" type="ORF">Q5716_05510</name>
</gene>
<evidence type="ECO:0000313" key="2">
    <source>
        <dbReference type="EMBL" id="MDO7881684.1"/>
    </source>
</evidence>
<dbReference type="RefSeq" id="WP_305002089.1">
    <property type="nucleotide sequence ID" value="NZ_JAUQUB010000001.1"/>
</dbReference>
<evidence type="ECO:0000313" key="3">
    <source>
        <dbReference type="Proteomes" id="UP001241072"/>
    </source>
</evidence>
<dbReference type="Proteomes" id="UP001241072">
    <property type="component" value="Unassembled WGS sequence"/>
</dbReference>
<keyword evidence="1" id="KW-0472">Membrane</keyword>
<keyword evidence="1" id="KW-1133">Transmembrane helix</keyword>
<keyword evidence="3" id="KW-1185">Reference proteome</keyword>
<accession>A0ABT9BL10</accession>